<dbReference type="EMBL" id="LT629690">
    <property type="protein sequence ID" value="SDF90294.1"/>
    <property type="molecule type" value="Genomic_DNA"/>
</dbReference>
<dbReference type="AlphaFoldDB" id="A0A1G7PVK5"/>
<dbReference type="PANTHER" id="PTHR43760">
    <property type="entry name" value="ENDORIBONUCLEASE-RELATED"/>
    <property type="match status" value="1"/>
</dbReference>
<dbReference type="Pfam" id="PF14588">
    <property type="entry name" value="YjgF_endoribonc"/>
    <property type="match status" value="1"/>
</dbReference>
<dbReference type="InterPro" id="IPR013813">
    <property type="entry name" value="Endoribo_LPSP/chorism_mut-like"/>
</dbReference>
<accession>A0A1G7PVK5</accession>
<protein>
    <submittedName>
        <fullName evidence="2">Enamine deaminase RidA, house cleaning of reactive enamine intermediates, YjgF/YER057c/UK114 family</fullName>
    </submittedName>
</protein>
<organism evidence="2 3">
    <name type="scientific">Terriglobus roseus</name>
    <dbReference type="NCBI Taxonomy" id="392734"/>
    <lineage>
        <taxon>Bacteria</taxon>
        <taxon>Pseudomonadati</taxon>
        <taxon>Acidobacteriota</taxon>
        <taxon>Terriglobia</taxon>
        <taxon>Terriglobales</taxon>
        <taxon>Acidobacteriaceae</taxon>
        <taxon>Terriglobus</taxon>
    </lineage>
</organism>
<dbReference type="Proteomes" id="UP000182427">
    <property type="component" value="Chromosome I"/>
</dbReference>
<sequence>MLMAVRTLEAGNRMNAEIVSAEKRIVELGIDMPPAPQPLGAYTETVQSGRLVYVTGTLPVVAGKLQYTGTLGKEIDLIDGRKAARLAALNSLAAVREHLGSLDRIVRVLKTEVYLATTDEFVAMQPRIADGASQLLLDVFGDKGLSVRKIMGVASMPLHAPVMVELLFEVDG</sequence>
<evidence type="ECO:0000313" key="3">
    <source>
        <dbReference type="Proteomes" id="UP000182427"/>
    </source>
</evidence>
<dbReference type="CDD" id="cd02199">
    <property type="entry name" value="YjgF_YER057c_UK114_like_1"/>
    <property type="match status" value="1"/>
</dbReference>
<reference evidence="2 3" key="1">
    <citation type="submission" date="2016-10" db="EMBL/GenBank/DDBJ databases">
        <authorList>
            <person name="de Groot N.N."/>
        </authorList>
    </citation>
    <scope>NUCLEOTIDE SEQUENCE [LARGE SCALE GENOMIC DNA]</scope>
    <source>
        <strain evidence="2 3">GAS232</strain>
    </source>
</reference>
<dbReference type="InterPro" id="IPR035959">
    <property type="entry name" value="RutC-like_sf"/>
</dbReference>
<dbReference type="PANTHER" id="PTHR43760:SF1">
    <property type="entry name" value="ENDORIBONUCLEASE L-PSP_CHORISMATE MUTASE-LIKE DOMAIN-CONTAINING PROTEIN"/>
    <property type="match status" value="1"/>
</dbReference>
<name>A0A1G7PVK5_9BACT</name>
<feature type="domain" description="Endoribonuclease L-PSP/chorismate mutase-like" evidence="1">
    <location>
        <begin position="22"/>
        <end position="169"/>
    </location>
</feature>
<dbReference type="Gene3D" id="3.30.1330.40">
    <property type="entry name" value="RutC-like"/>
    <property type="match status" value="1"/>
</dbReference>
<keyword evidence="3" id="KW-1185">Reference proteome</keyword>
<evidence type="ECO:0000313" key="2">
    <source>
        <dbReference type="EMBL" id="SDF90294.1"/>
    </source>
</evidence>
<dbReference type="SUPFAM" id="SSF55298">
    <property type="entry name" value="YjgF-like"/>
    <property type="match status" value="1"/>
</dbReference>
<gene>
    <name evidence="2" type="ORF">SAMN05444167_3641</name>
</gene>
<evidence type="ECO:0000259" key="1">
    <source>
        <dbReference type="Pfam" id="PF14588"/>
    </source>
</evidence>
<proteinExistence type="predicted"/>